<evidence type="ECO:0000313" key="3">
    <source>
        <dbReference type="Proteomes" id="UP000054481"/>
    </source>
</evidence>
<keyword evidence="3" id="KW-1185">Reference proteome</keyword>
<feature type="compositionally biased region" description="Basic and acidic residues" evidence="1">
    <location>
        <begin position="1"/>
        <end position="10"/>
    </location>
</feature>
<evidence type="ECO:0000313" key="2">
    <source>
        <dbReference type="EMBL" id="KJZ71161.1"/>
    </source>
</evidence>
<dbReference type="EMBL" id="KQ030586">
    <property type="protein sequence ID" value="KJZ71161.1"/>
    <property type="molecule type" value="Genomic_DNA"/>
</dbReference>
<evidence type="ECO:0000256" key="1">
    <source>
        <dbReference type="SAM" id="MobiDB-lite"/>
    </source>
</evidence>
<dbReference type="OrthoDB" id="10253329at2759"/>
<feature type="region of interest" description="Disordered" evidence="1">
    <location>
        <begin position="216"/>
        <end position="246"/>
    </location>
</feature>
<accession>A0A0F7ZGM7</accession>
<feature type="region of interest" description="Disordered" evidence="1">
    <location>
        <begin position="60"/>
        <end position="88"/>
    </location>
</feature>
<dbReference type="Proteomes" id="UP000054481">
    <property type="component" value="Unassembled WGS sequence"/>
</dbReference>
<sequence>MSWEAVEQRSHIPPRSSCYFHQRPKTPDFTSSRRHKSLPYSRLSFVRLLFSLQYSVAGNPRAPLRPATEPESRVVSKPVPESQAQDPRTYHIEQLKKRYSPTEAAAPDGSTSLAFKLRPSDPDFPFELIFLDCDLRIPQEYPESRPGLRIRNSNIPRGFSINIERGWERLASERRDATLLSLVNALDRNLERFLSEQKVETVKLVAFKDTRHIDAASPPPVSAASSTADPPKLKPQAKPYFPEESFTREQISEAKARRAQEVRQLEARLGGLSRFRRSADGVVFTVPIEPKRRSELWHRASLRYQLTFDCASIVPAPRPPDPAQRALGELSH</sequence>
<feature type="region of interest" description="Disordered" evidence="1">
    <location>
        <begin position="1"/>
        <end position="34"/>
    </location>
</feature>
<organism evidence="2 3">
    <name type="scientific">Hirsutella minnesotensis 3608</name>
    <dbReference type="NCBI Taxonomy" id="1043627"/>
    <lineage>
        <taxon>Eukaryota</taxon>
        <taxon>Fungi</taxon>
        <taxon>Dikarya</taxon>
        <taxon>Ascomycota</taxon>
        <taxon>Pezizomycotina</taxon>
        <taxon>Sordariomycetes</taxon>
        <taxon>Hypocreomycetidae</taxon>
        <taxon>Hypocreales</taxon>
        <taxon>Ophiocordycipitaceae</taxon>
        <taxon>Hirsutella</taxon>
    </lineage>
</organism>
<evidence type="ECO:0008006" key="4">
    <source>
        <dbReference type="Google" id="ProtNLM"/>
    </source>
</evidence>
<protein>
    <recommendedName>
        <fullName evidence="4">RWD domain-containing protein</fullName>
    </recommendedName>
</protein>
<reference evidence="2 3" key="1">
    <citation type="journal article" date="2014" name="Genome Biol. Evol.">
        <title>Comparative genomics and transcriptomics analyses reveal divergent lifestyle features of nematode endoparasitic fungus Hirsutella minnesotensis.</title>
        <authorList>
            <person name="Lai Y."/>
            <person name="Liu K."/>
            <person name="Zhang X."/>
            <person name="Zhang X."/>
            <person name="Li K."/>
            <person name="Wang N."/>
            <person name="Shu C."/>
            <person name="Wu Y."/>
            <person name="Wang C."/>
            <person name="Bushley K.E."/>
            <person name="Xiang M."/>
            <person name="Liu X."/>
        </authorList>
    </citation>
    <scope>NUCLEOTIDE SEQUENCE [LARGE SCALE GENOMIC DNA]</scope>
    <source>
        <strain evidence="2 3">3608</strain>
    </source>
</reference>
<gene>
    <name evidence="2" type="ORF">HIM_09460</name>
</gene>
<proteinExistence type="predicted"/>
<name>A0A0F7ZGM7_9HYPO</name>
<dbReference type="AlphaFoldDB" id="A0A0F7ZGM7"/>